<dbReference type="AlphaFoldDB" id="W1XFJ9"/>
<dbReference type="InterPro" id="IPR021737">
    <property type="entry name" value="Phage_phiKZ_Orf197"/>
</dbReference>
<accession>W1XFJ9</accession>
<protein>
    <submittedName>
        <fullName evidence="1">Secretion and acid tolerance protein SatE</fullName>
    </submittedName>
</protein>
<evidence type="ECO:0000313" key="1">
    <source>
        <dbReference type="EMBL" id="ETJ27534.1"/>
    </source>
</evidence>
<comment type="caution">
    <text evidence="1">The sequence shown here is derived from an EMBL/GenBank/DDBJ whole genome shotgun (WGS) entry which is preliminary data.</text>
</comment>
<reference evidence="1" key="1">
    <citation type="submission" date="2013-12" db="EMBL/GenBank/DDBJ databases">
        <title>A Varibaculum cambriense genome reconstructed from a premature infant gut community with otherwise low bacterial novelty that shifts toward anaerobic metabolism during the third week of life.</title>
        <authorList>
            <person name="Brown C.T."/>
            <person name="Sharon I."/>
            <person name="Thomas B.C."/>
            <person name="Castelle C.J."/>
            <person name="Morowitz M.J."/>
            <person name="Banfield J.F."/>
        </authorList>
    </citation>
    <scope>NUCLEOTIDE SEQUENCE</scope>
</reference>
<sequence>MSNLWGFSDYFVQHPILLLTLLAHVLADFQWQSQKMADLKCRK</sequence>
<gene>
    <name evidence="1" type="ORF">Q604_UNBC16940G0001</name>
</gene>
<dbReference type="Pfam" id="PF11750">
    <property type="entry name" value="DUF3307"/>
    <property type="match status" value="1"/>
</dbReference>
<name>W1XFJ9_9ZZZZ</name>
<feature type="non-terminal residue" evidence="1">
    <location>
        <position position="43"/>
    </location>
</feature>
<dbReference type="EMBL" id="AZMM01016940">
    <property type="protein sequence ID" value="ETJ27534.1"/>
    <property type="molecule type" value="Genomic_DNA"/>
</dbReference>
<proteinExistence type="predicted"/>
<organism evidence="1">
    <name type="scientific">human gut metagenome</name>
    <dbReference type="NCBI Taxonomy" id="408170"/>
    <lineage>
        <taxon>unclassified sequences</taxon>
        <taxon>metagenomes</taxon>
        <taxon>organismal metagenomes</taxon>
    </lineage>
</organism>